<reference evidence="2 3" key="1">
    <citation type="journal article" date="2012" name="Genome Biol.">
        <title>Genome and low-iron response of an oceanic diatom adapted to chronic iron limitation.</title>
        <authorList>
            <person name="Lommer M."/>
            <person name="Specht M."/>
            <person name="Roy A.S."/>
            <person name="Kraemer L."/>
            <person name="Andreson R."/>
            <person name="Gutowska M.A."/>
            <person name="Wolf J."/>
            <person name="Bergner S.V."/>
            <person name="Schilhabel M.B."/>
            <person name="Klostermeier U.C."/>
            <person name="Beiko R.G."/>
            <person name="Rosenstiel P."/>
            <person name="Hippler M."/>
            <person name="Laroche J."/>
        </authorList>
    </citation>
    <scope>NUCLEOTIDE SEQUENCE [LARGE SCALE GENOMIC DNA]</scope>
    <source>
        <strain evidence="2 3">CCMP1005</strain>
    </source>
</reference>
<organism evidence="2 3">
    <name type="scientific">Thalassiosira oceanica</name>
    <name type="common">Marine diatom</name>
    <dbReference type="NCBI Taxonomy" id="159749"/>
    <lineage>
        <taxon>Eukaryota</taxon>
        <taxon>Sar</taxon>
        <taxon>Stramenopiles</taxon>
        <taxon>Ochrophyta</taxon>
        <taxon>Bacillariophyta</taxon>
        <taxon>Coscinodiscophyceae</taxon>
        <taxon>Thalassiosirophycidae</taxon>
        <taxon>Thalassiosirales</taxon>
        <taxon>Thalassiosiraceae</taxon>
        <taxon>Thalassiosira</taxon>
    </lineage>
</organism>
<keyword evidence="3" id="KW-1185">Reference proteome</keyword>
<dbReference type="Proteomes" id="UP000266841">
    <property type="component" value="Unassembled WGS sequence"/>
</dbReference>
<evidence type="ECO:0000313" key="3">
    <source>
        <dbReference type="Proteomes" id="UP000266841"/>
    </source>
</evidence>
<gene>
    <name evidence="2" type="ORF">THAOC_21941</name>
</gene>
<dbReference type="AlphaFoldDB" id="K0SAG3"/>
<dbReference type="EMBL" id="AGNL01026565">
    <property type="protein sequence ID" value="EJK57971.1"/>
    <property type="molecule type" value="Genomic_DNA"/>
</dbReference>
<feature type="region of interest" description="Disordered" evidence="1">
    <location>
        <begin position="78"/>
        <end position="97"/>
    </location>
</feature>
<comment type="caution">
    <text evidence="2">The sequence shown here is derived from an EMBL/GenBank/DDBJ whole genome shotgun (WGS) entry which is preliminary data.</text>
</comment>
<evidence type="ECO:0000313" key="2">
    <source>
        <dbReference type="EMBL" id="EJK57971.1"/>
    </source>
</evidence>
<accession>K0SAG3</accession>
<protein>
    <submittedName>
        <fullName evidence="2">Uncharacterized protein</fullName>
    </submittedName>
</protein>
<name>K0SAG3_THAOC</name>
<proteinExistence type="predicted"/>
<sequence length="114" mass="12614">MSLHPEHHVAPDATPLGLERAALVLCTHRWCDTPAPEDEMEFPTADDVPFPYESPYGVQRDLMSAILGALRQIRANDSDEQTLHHDRKSVPPAGGVVPNGYEYRAPIIMVESPT</sequence>
<evidence type="ECO:0000256" key="1">
    <source>
        <dbReference type="SAM" id="MobiDB-lite"/>
    </source>
</evidence>
<feature type="non-terminal residue" evidence="2">
    <location>
        <position position="114"/>
    </location>
</feature>